<protein>
    <submittedName>
        <fullName evidence="5">DNA-binding beta-propeller fold protein YncE</fullName>
    </submittedName>
</protein>
<evidence type="ECO:0000256" key="4">
    <source>
        <dbReference type="ARBA" id="ARBA00023136"/>
    </source>
</evidence>
<evidence type="ECO:0000313" key="5">
    <source>
        <dbReference type="EMBL" id="MBP1841299.1"/>
    </source>
</evidence>
<dbReference type="InterPro" id="IPR011042">
    <property type="entry name" value="6-blade_b-propeller_TolB-like"/>
</dbReference>
<dbReference type="AlphaFoldDB" id="A0A9X0YMD7"/>
<sequence length="273" mass="31801">MFKKVFLLLFFWTCKNPNAELNTTTNYQLSKPSKIWEMPKKLVEISGISILNFPHILSINDEEGKLYDYNLETKDLEETYKFGKDGDYEDLAITEDAIYVLKSNGTIYQIKNFKKKPKVETFKTFLSEKQDTEGLFFDADKNRLLIACKEEVEIDDEDYNVIYEFDLNTNTLEKTPAFTISKEHFKYKDKKHDFAPSGLAIHPKTNTLFVISTVGKLMIEMSLDGEILNKYNLDYSHFIQPEGIFFTPNGDLYISNEGKKDKGNILRFDYINK</sequence>
<dbReference type="EMBL" id="JAGGJQ010000010">
    <property type="protein sequence ID" value="MBP1841299.1"/>
    <property type="molecule type" value="Genomic_DNA"/>
</dbReference>
<dbReference type="EMBL" id="JAUSUU010000011">
    <property type="protein sequence ID" value="MDQ0336779.1"/>
    <property type="molecule type" value="Genomic_DNA"/>
</dbReference>
<keyword evidence="4" id="KW-0472">Membrane</keyword>
<evidence type="ECO:0000313" key="8">
    <source>
        <dbReference type="Proteomes" id="UP001231587"/>
    </source>
</evidence>
<evidence type="ECO:0000313" key="6">
    <source>
        <dbReference type="EMBL" id="MDQ0336779.1"/>
    </source>
</evidence>
<evidence type="ECO:0000313" key="7">
    <source>
        <dbReference type="Proteomes" id="UP001138672"/>
    </source>
</evidence>
<comment type="subcellular location">
    <subcellularLocation>
        <location evidence="1">Cell membrane</location>
    </subcellularLocation>
</comment>
<proteinExistence type="inferred from homology"/>
<evidence type="ECO:0000256" key="3">
    <source>
        <dbReference type="ARBA" id="ARBA00022475"/>
    </source>
</evidence>
<reference evidence="5" key="1">
    <citation type="submission" date="2021-03" db="EMBL/GenBank/DDBJ databases">
        <title>Genomic Encyclopedia of Type Strains, Phase IV (KMG-IV): sequencing the most valuable type-strain genomes for metagenomic binning, comparative biology and taxonomic classification.</title>
        <authorList>
            <person name="Goeker M."/>
        </authorList>
    </citation>
    <scope>NUCLEOTIDE SEQUENCE</scope>
    <source>
        <strain evidence="5">DSM 15523</strain>
        <strain evidence="6 8">DSM 16476</strain>
    </source>
</reference>
<dbReference type="Proteomes" id="UP001138672">
    <property type="component" value="Unassembled WGS sequence"/>
</dbReference>
<dbReference type="Proteomes" id="UP001231587">
    <property type="component" value="Unassembled WGS sequence"/>
</dbReference>
<evidence type="ECO:0000256" key="2">
    <source>
        <dbReference type="ARBA" id="ARBA00009852"/>
    </source>
</evidence>
<dbReference type="GO" id="GO:0005886">
    <property type="term" value="C:plasma membrane"/>
    <property type="evidence" value="ECO:0007669"/>
    <property type="project" value="UniProtKB-SubCell"/>
</dbReference>
<accession>A0A9X0YMD7</accession>
<name>A0A9X0YMD7_9FLAO</name>
<dbReference type="GO" id="GO:0003677">
    <property type="term" value="F:DNA binding"/>
    <property type="evidence" value="ECO:0007669"/>
    <property type="project" value="UniProtKB-KW"/>
</dbReference>
<comment type="similarity">
    <text evidence="2">Belongs to the YjiK family.</text>
</comment>
<dbReference type="SUPFAM" id="SSF75011">
    <property type="entry name" value="3-carboxy-cis,cis-mucoante lactonizing enzyme"/>
    <property type="match status" value="1"/>
</dbReference>
<dbReference type="InterPro" id="IPR009722">
    <property type="entry name" value="YjiK/CarP"/>
</dbReference>
<keyword evidence="5" id="KW-0238">DNA-binding</keyword>
<keyword evidence="3" id="KW-1003">Cell membrane</keyword>
<gene>
    <name evidence="5" type="ORF">J2Z56_003231</name>
    <name evidence="6" type="ORF">J2Z57_003236</name>
</gene>
<comment type="caution">
    <text evidence="5">The sequence shown here is derived from an EMBL/GenBank/DDBJ whole genome shotgun (WGS) entry which is preliminary data.</text>
</comment>
<dbReference type="Gene3D" id="2.120.10.30">
    <property type="entry name" value="TolB, C-terminal domain"/>
    <property type="match status" value="1"/>
</dbReference>
<evidence type="ECO:0000256" key="1">
    <source>
        <dbReference type="ARBA" id="ARBA00004236"/>
    </source>
</evidence>
<dbReference type="Pfam" id="PF06977">
    <property type="entry name" value="SdiA-regulated"/>
    <property type="match status" value="1"/>
</dbReference>
<organism evidence="5 7">
    <name type="scientific">Formosa algae</name>
    <dbReference type="NCBI Taxonomy" id="225843"/>
    <lineage>
        <taxon>Bacteria</taxon>
        <taxon>Pseudomonadati</taxon>
        <taxon>Bacteroidota</taxon>
        <taxon>Flavobacteriia</taxon>
        <taxon>Flavobacteriales</taxon>
        <taxon>Flavobacteriaceae</taxon>
        <taxon>Formosa</taxon>
    </lineage>
</organism>
<keyword evidence="8" id="KW-1185">Reference proteome</keyword>
<dbReference type="RefSeq" id="WP_057781419.1">
    <property type="nucleotide sequence ID" value="NZ_JAGGJQ010000010.1"/>
</dbReference>